<feature type="binding site" evidence="10">
    <location>
        <position position="176"/>
    </location>
    <ligand>
        <name>substrate</name>
    </ligand>
</feature>
<reference evidence="12 13" key="1">
    <citation type="submission" date="2016-01" db="EMBL/GenBank/DDBJ databases">
        <title>Draft Genome Sequences of Seven Thermophilic Sporeformers Isolated from Foods.</title>
        <authorList>
            <person name="Berendsen E.M."/>
            <person name="Wells-Bennik M.H."/>
            <person name="Krawcyk A.O."/>
            <person name="De Jong A."/>
            <person name="Holsappel S."/>
            <person name="Eijlander R.T."/>
            <person name="Kuipers O.P."/>
        </authorList>
    </citation>
    <scope>NUCLEOTIDE SEQUENCE [LARGE SCALE GENOMIC DNA]</scope>
    <source>
        <strain evidence="12 13">B4135</strain>
    </source>
</reference>
<gene>
    <name evidence="12" type="ORF">B4135_3177</name>
</gene>
<comment type="catalytic activity">
    <reaction evidence="8 10">
        <text>dITP + H2O = dIMP + diphosphate + H(+)</text>
        <dbReference type="Rhea" id="RHEA:28342"/>
        <dbReference type="ChEBI" id="CHEBI:15377"/>
        <dbReference type="ChEBI" id="CHEBI:15378"/>
        <dbReference type="ChEBI" id="CHEBI:33019"/>
        <dbReference type="ChEBI" id="CHEBI:61194"/>
        <dbReference type="ChEBI" id="CHEBI:61382"/>
        <dbReference type="EC" id="3.6.1.66"/>
    </reaction>
</comment>
<feature type="binding site" evidence="10">
    <location>
        <position position="70"/>
    </location>
    <ligand>
        <name>Mg(2+)</name>
        <dbReference type="ChEBI" id="CHEBI:18420"/>
    </ligand>
</feature>
<dbReference type="InterPro" id="IPR002637">
    <property type="entry name" value="RdgB/HAM1"/>
</dbReference>
<dbReference type="STRING" id="301148.B4135_3177"/>
<dbReference type="EMBL" id="LQYT01000108">
    <property type="protein sequence ID" value="KYD11625.1"/>
    <property type="molecule type" value="Genomic_DNA"/>
</dbReference>
<dbReference type="FunFam" id="3.90.950.10:FF:000001">
    <property type="entry name" value="dITP/XTP pyrophosphatase"/>
    <property type="match status" value="1"/>
</dbReference>
<dbReference type="InterPro" id="IPR020922">
    <property type="entry name" value="dITP/XTP_pyrophosphatase"/>
</dbReference>
<protein>
    <recommendedName>
        <fullName evidence="10">dITP/XTP pyrophosphatase</fullName>
        <ecNumber evidence="10">3.6.1.66</ecNumber>
    </recommendedName>
    <alternativeName>
        <fullName evidence="10">Non-canonical purine NTP pyrophosphatase</fullName>
    </alternativeName>
    <alternativeName>
        <fullName evidence="10">Non-standard purine NTP pyrophosphatase</fullName>
    </alternativeName>
    <alternativeName>
        <fullName evidence="10">Nucleoside-triphosphate diphosphatase</fullName>
    </alternativeName>
    <alternativeName>
        <fullName evidence="10">Nucleoside-triphosphate pyrophosphatase</fullName>
        <shortName evidence="10">NTPase</shortName>
    </alternativeName>
</protein>
<evidence type="ECO:0000256" key="1">
    <source>
        <dbReference type="ARBA" id="ARBA00008023"/>
    </source>
</evidence>
<dbReference type="OrthoDB" id="9807456at2"/>
<name>A0A150LHA4_9BACI</name>
<keyword evidence="3 10" id="KW-0479">Metal-binding</keyword>
<comment type="subunit">
    <text evidence="2 10">Homodimer.</text>
</comment>
<evidence type="ECO:0000256" key="6">
    <source>
        <dbReference type="ARBA" id="ARBA00022842"/>
    </source>
</evidence>
<feature type="binding site" evidence="10">
    <location>
        <begin position="8"/>
        <end position="13"/>
    </location>
    <ligand>
        <name>substrate</name>
    </ligand>
</feature>
<dbReference type="Pfam" id="PF01725">
    <property type="entry name" value="Ham1p_like"/>
    <property type="match status" value="1"/>
</dbReference>
<dbReference type="InterPro" id="IPR029001">
    <property type="entry name" value="ITPase-like_fam"/>
</dbReference>
<evidence type="ECO:0000313" key="12">
    <source>
        <dbReference type="EMBL" id="KYD11625.1"/>
    </source>
</evidence>
<dbReference type="GO" id="GO:0036220">
    <property type="term" value="F:ITP diphosphatase activity"/>
    <property type="evidence" value="ECO:0007669"/>
    <property type="project" value="UniProtKB-UniRule"/>
</dbReference>
<dbReference type="Gene3D" id="3.90.950.10">
    <property type="match status" value="1"/>
</dbReference>
<evidence type="ECO:0000256" key="9">
    <source>
        <dbReference type="ARBA" id="ARBA00052017"/>
    </source>
</evidence>
<feature type="binding site" evidence="10">
    <location>
        <begin position="181"/>
        <end position="182"/>
    </location>
    <ligand>
        <name>substrate</name>
    </ligand>
</feature>
<dbReference type="PANTHER" id="PTHR11067">
    <property type="entry name" value="INOSINE TRIPHOSPHATE PYROPHOSPHATASE/HAM1 PROTEIN"/>
    <property type="match status" value="1"/>
</dbReference>
<dbReference type="GO" id="GO:0000166">
    <property type="term" value="F:nucleotide binding"/>
    <property type="evidence" value="ECO:0007669"/>
    <property type="project" value="UniProtKB-KW"/>
</dbReference>
<comment type="cofactor">
    <cofactor evidence="10">
        <name>Mg(2+)</name>
        <dbReference type="ChEBI" id="CHEBI:18420"/>
    </cofactor>
    <text evidence="10">Binds 1 Mg(2+) ion per subunit.</text>
</comment>
<evidence type="ECO:0000256" key="10">
    <source>
        <dbReference type="HAMAP-Rule" id="MF_01405"/>
    </source>
</evidence>
<dbReference type="GO" id="GO:0005829">
    <property type="term" value="C:cytosol"/>
    <property type="evidence" value="ECO:0007669"/>
    <property type="project" value="TreeGrafter"/>
</dbReference>
<dbReference type="NCBIfam" id="NF011397">
    <property type="entry name" value="PRK14822.1"/>
    <property type="match status" value="1"/>
</dbReference>
<comment type="function">
    <text evidence="10">Pyrophosphatase that catalyzes the hydrolysis of nucleoside triphosphates to their monophosphate derivatives, with a high preference for the non-canonical purine nucleotides XTP (xanthosine triphosphate), dITP (deoxyinosine triphosphate) and ITP. Seems to function as a house-cleaning enzyme that removes non-canonical purine nucleotides from the nucleotide pool, thus preventing their incorporation into DNA/RNA and avoiding chromosomal lesions.</text>
</comment>
<comment type="similarity">
    <text evidence="1 10 11">Belongs to the HAM1 NTPase family.</text>
</comment>
<keyword evidence="4 10" id="KW-0547">Nucleotide-binding</keyword>
<keyword evidence="5 10" id="KW-0378">Hydrolase</keyword>
<dbReference type="PATRIC" id="fig|301148.3.peg.1127"/>
<dbReference type="GO" id="GO:0035870">
    <property type="term" value="F:dITP diphosphatase activity"/>
    <property type="evidence" value="ECO:0007669"/>
    <property type="project" value="UniProtKB-UniRule"/>
</dbReference>
<dbReference type="AlphaFoldDB" id="A0A150LHA4"/>
<feature type="binding site" evidence="10">
    <location>
        <begin position="153"/>
        <end position="156"/>
    </location>
    <ligand>
        <name>substrate</name>
    </ligand>
</feature>
<evidence type="ECO:0000256" key="2">
    <source>
        <dbReference type="ARBA" id="ARBA00011738"/>
    </source>
</evidence>
<dbReference type="EC" id="3.6.1.66" evidence="10"/>
<comment type="catalytic activity">
    <reaction evidence="10">
        <text>ITP + H2O = IMP + diphosphate + H(+)</text>
        <dbReference type="Rhea" id="RHEA:29399"/>
        <dbReference type="ChEBI" id="CHEBI:15377"/>
        <dbReference type="ChEBI" id="CHEBI:15378"/>
        <dbReference type="ChEBI" id="CHEBI:33019"/>
        <dbReference type="ChEBI" id="CHEBI:58053"/>
        <dbReference type="ChEBI" id="CHEBI:61402"/>
        <dbReference type="EC" id="3.6.1.66"/>
    </reaction>
</comment>
<dbReference type="GO" id="GO:0017111">
    <property type="term" value="F:ribonucleoside triphosphate phosphatase activity"/>
    <property type="evidence" value="ECO:0007669"/>
    <property type="project" value="InterPro"/>
</dbReference>
<dbReference type="HAMAP" id="MF_01405">
    <property type="entry name" value="Non_canon_purine_NTPase"/>
    <property type="match status" value="1"/>
</dbReference>
<evidence type="ECO:0000256" key="8">
    <source>
        <dbReference type="ARBA" id="ARBA00051875"/>
    </source>
</evidence>
<dbReference type="GO" id="GO:0046872">
    <property type="term" value="F:metal ion binding"/>
    <property type="evidence" value="ECO:0007669"/>
    <property type="project" value="UniProtKB-KW"/>
</dbReference>
<dbReference type="SUPFAM" id="SSF52972">
    <property type="entry name" value="ITPase-like"/>
    <property type="match status" value="1"/>
</dbReference>
<organism evidence="12 13">
    <name type="scientific">Caldibacillus debilis</name>
    <dbReference type="NCBI Taxonomy" id="301148"/>
    <lineage>
        <taxon>Bacteria</taxon>
        <taxon>Bacillati</taxon>
        <taxon>Bacillota</taxon>
        <taxon>Bacilli</taxon>
        <taxon>Bacillales</taxon>
        <taxon>Bacillaceae</taxon>
        <taxon>Caldibacillus</taxon>
    </lineage>
</organism>
<keyword evidence="7 10" id="KW-0546">Nucleotide metabolism</keyword>
<evidence type="ECO:0000256" key="5">
    <source>
        <dbReference type="ARBA" id="ARBA00022801"/>
    </source>
</evidence>
<dbReference type="RefSeq" id="WP_061569626.1">
    <property type="nucleotide sequence ID" value="NZ_LQYT01000108.1"/>
</dbReference>
<evidence type="ECO:0000256" key="3">
    <source>
        <dbReference type="ARBA" id="ARBA00022723"/>
    </source>
</evidence>
<feature type="active site" description="Proton acceptor" evidence="10">
    <location>
        <position position="70"/>
    </location>
</feature>
<keyword evidence="6 10" id="KW-0460">Magnesium</keyword>
<evidence type="ECO:0000256" key="7">
    <source>
        <dbReference type="ARBA" id="ARBA00023080"/>
    </source>
</evidence>
<feature type="binding site" evidence="10">
    <location>
        <position position="41"/>
    </location>
    <ligand>
        <name>Mg(2+)</name>
        <dbReference type="ChEBI" id="CHEBI:18420"/>
    </ligand>
</feature>
<comment type="caution">
    <text evidence="12">The sequence shown here is derived from an EMBL/GenBank/DDBJ whole genome shotgun (WGS) entry which is preliminary data.</text>
</comment>
<dbReference type="GO" id="GO:0009146">
    <property type="term" value="P:purine nucleoside triphosphate catabolic process"/>
    <property type="evidence" value="ECO:0007669"/>
    <property type="project" value="UniProtKB-UniRule"/>
</dbReference>
<proteinExistence type="inferred from homology"/>
<dbReference type="NCBIfam" id="TIGR00042">
    <property type="entry name" value="RdgB/HAM1 family non-canonical purine NTP pyrophosphatase"/>
    <property type="match status" value="1"/>
</dbReference>
<dbReference type="GO" id="GO:0036222">
    <property type="term" value="F:XTP diphosphatase activity"/>
    <property type="evidence" value="ECO:0007669"/>
    <property type="project" value="UniProtKB-UniRule"/>
</dbReference>
<comment type="catalytic activity">
    <reaction evidence="9 10">
        <text>XTP + H2O = XMP + diphosphate + H(+)</text>
        <dbReference type="Rhea" id="RHEA:28610"/>
        <dbReference type="ChEBI" id="CHEBI:15377"/>
        <dbReference type="ChEBI" id="CHEBI:15378"/>
        <dbReference type="ChEBI" id="CHEBI:33019"/>
        <dbReference type="ChEBI" id="CHEBI:57464"/>
        <dbReference type="ChEBI" id="CHEBI:61314"/>
        <dbReference type="EC" id="3.6.1.66"/>
    </reaction>
</comment>
<feature type="binding site" evidence="10">
    <location>
        <position position="71"/>
    </location>
    <ligand>
        <name>substrate</name>
    </ligand>
</feature>
<dbReference type="CDD" id="cd00515">
    <property type="entry name" value="HAM1"/>
    <property type="match status" value="1"/>
</dbReference>
<dbReference type="GO" id="GO:0009117">
    <property type="term" value="P:nucleotide metabolic process"/>
    <property type="evidence" value="ECO:0007669"/>
    <property type="project" value="UniProtKB-KW"/>
</dbReference>
<evidence type="ECO:0000313" key="13">
    <source>
        <dbReference type="Proteomes" id="UP000075683"/>
    </source>
</evidence>
<evidence type="ECO:0000256" key="4">
    <source>
        <dbReference type="ARBA" id="ARBA00022741"/>
    </source>
</evidence>
<accession>A0A150LHA4</accession>
<dbReference type="PANTHER" id="PTHR11067:SF9">
    <property type="entry name" value="INOSINE TRIPHOSPHATE PYROPHOSPHATASE"/>
    <property type="match status" value="1"/>
</dbReference>
<dbReference type="Proteomes" id="UP000075683">
    <property type="component" value="Unassembled WGS sequence"/>
</dbReference>
<evidence type="ECO:0000256" key="11">
    <source>
        <dbReference type="RuleBase" id="RU003781"/>
    </source>
</evidence>
<sequence>MKEVIIATRNAGKAKEFVRLFSELGWTVKTLLDYDNIPDVEETGETFEENARIKAETVSSLLNAAVLADDSGLEIDALDGRPGVYSARYAGAEKNDEANIEKVLQELKNVPPEKRTARFRCVLAFAAPGEKTRFFSGTCEGKILTEKRGSNGFGYDPIFYVEEKGKTMAEMDPGEKNQISHRADAVRKLKDWLQNGYPEVREEK</sequence>